<dbReference type="Gene3D" id="3.40.50.10140">
    <property type="entry name" value="Toll/interleukin-1 receptor homology (TIR) domain"/>
    <property type="match status" value="1"/>
</dbReference>
<evidence type="ECO:0000256" key="1">
    <source>
        <dbReference type="ARBA" id="ARBA00004370"/>
    </source>
</evidence>
<evidence type="ECO:0000256" key="6">
    <source>
        <dbReference type="PROSITE-ProRule" id="PRU00076"/>
    </source>
</evidence>
<dbReference type="GO" id="GO:0007165">
    <property type="term" value="P:signal transduction"/>
    <property type="evidence" value="ECO:0007669"/>
    <property type="project" value="InterPro"/>
</dbReference>
<sequence>MDQRTPLILTQILLIFTGFIILISAQTNDQILLQQRRPKISRIKRQGSVCDPNPCFLPPYCENLSICRPDALCKKECICAKGWSGPLCTKAVYTEAPSSVTSSQAEGSESLCKFNPCLGTQCHNYGQCRVNSINCTAICDCPKGFTGSRCETLACDPECKNGRCVLPISSGHLFGEDFGVPSIPKPSCNCYKSWSGAACDEKLNETKCPLTCENGGLCEVINVSVGHSTIYTNQDAYQCKCFNDSYVGDLCEDFCNITCGPNGHCEVLGGVSWCICKTNWSGESCTKYEPLKYPETTPQWYWYVVGTAIGLAVVLLILLFVIPYVMWQKRAIIIMKIRHYFKGYEDDDGKEYDAFISYRSTQRDQNFVVNKMFYTLENIMGFKTCVHFRDFIPGTAIADNIVNAVQTSRRTILILSPDYIKGEWTRLEYQLAQQEMLKLRNRIIPVMLEDILDEKIDENLRYIIESVTYIKYPLGEEDSKAETDFWERIRLAMPKKRPHKDENSDLKTIVDNGIVNPNYDDNVVTKRATNSRTESNSEYDTPMQVMSQL</sequence>
<evidence type="ECO:0000313" key="8">
    <source>
        <dbReference type="Proteomes" id="UP000749559"/>
    </source>
</evidence>
<dbReference type="PANTHER" id="PTHR24365:SF541">
    <property type="entry name" value="PROTEIN TOLL-RELATED"/>
    <property type="match status" value="1"/>
</dbReference>
<dbReference type="OrthoDB" id="1421090at2759"/>
<evidence type="ECO:0000256" key="4">
    <source>
        <dbReference type="ARBA" id="ARBA00022989"/>
    </source>
</evidence>
<organism evidence="7 8">
    <name type="scientific">Owenia fusiformis</name>
    <name type="common">Polychaete worm</name>
    <dbReference type="NCBI Taxonomy" id="6347"/>
    <lineage>
        <taxon>Eukaryota</taxon>
        <taxon>Metazoa</taxon>
        <taxon>Spiralia</taxon>
        <taxon>Lophotrochozoa</taxon>
        <taxon>Annelida</taxon>
        <taxon>Polychaeta</taxon>
        <taxon>Sedentaria</taxon>
        <taxon>Canalipalpata</taxon>
        <taxon>Sabellida</taxon>
        <taxon>Oweniida</taxon>
        <taxon>Oweniidae</taxon>
        <taxon>Owenia</taxon>
    </lineage>
</organism>
<dbReference type="InterPro" id="IPR000157">
    <property type="entry name" value="TIR_dom"/>
</dbReference>
<dbReference type="Gene3D" id="2.10.25.10">
    <property type="entry name" value="Laminin"/>
    <property type="match status" value="1"/>
</dbReference>
<dbReference type="GO" id="GO:0038023">
    <property type="term" value="F:signaling receptor activity"/>
    <property type="evidence" value="ECO:0007669"/>
    <property type="project" value="TreeGrafter"/>
</dbReference>
<comment type="caution">
    <text evidence="6">Lacks conserved residue(s) required for the propagation of feature annotation.</text>
</comment>
<feature type="disulfide bond" evidence="6">
    <location>
        <begin position="79"/>
        <end position="88"/>
    </location>
</feature>
<dbReference type="PRINTS" id="PR01537">
    <property type="entry name" value="INTRLKN1R1F"/>
</dbReference>
<dbReference type="PROSITE" id="PS50026">
    <property type="entry name" value="EGF_3"/>
    <property type="match status" value="2"/>
</dbReference>
<reference evidence="7" key="1">
    <citation type="submission" date="2022-03" db="EMBL/GenBank/DDBJ databases">
        <authorList>
            <person name="Martin C."/>
        </authorList>
    </citation>
    <scope>NUCLEOTIDE SEQUENCE</scope>
</reference>
<dbReference type="PANTHER" id="PTHR24365">
    <property type="entry name" value="TOLL-LIKE RECEPTOR"/>
    <property type="match status" value="1"/>
</dbReference>
<feature type="disulfide bond" evidence="6">
    <location>
        <begin position="122"/>
        <end position="139"/>
    </location>
</feature>
<evidence type="ECO:0000256" key="3">
    <source>
        <dbReference type="ARBA" id="ARBA00022729"/>
    </source>
</evidence>
<evidence type="ECO:0000313" key="7">
    <source>
        <dbReference type="EMBL" id="CAH1795938.1"/>
    </source>
</evidence>
<dbReference type="AlphaFoldDB" id="A0A8J1TWE1"/>
<dbReference type="Pfam" id="PF01582">
    <property type="entry name" value="TIR"/>
    <property type="match status" value="1"/>
</dbReference>
<name>A0A8J1TWE1_OWEFU</name>
<keyword evidence="2" id="KW-0812">Transmembrane</keyword>
<dbReference type="PROSITE" id="PS01186">
    <property type="entry name" value="EGF_2"/>
    <property type="match status" value="2"/>
</dbReference>
<keyword evidence="3" id="KW-0732">Signal</keyword>
<dbReference type="Proteomes" id="UP000749559">
    <property type="component" value="Unassembled WGS sequence"/>
</dbReference>
<gene>
    <name evidence="7" type="ORF">OFUS_LOCUS20403</name>
</gene>
<dbReference type="CDD" id="cd00054">
    <property type="entry name" value="EGF_CA"/>
    <property type="match status" value="1"/>
</dbReference>
<comment type="caution">
    <text evidence="7">The sequence shown here is derived from an EMBL/GenBank/DDBJ whole genome shotgun (WGS) entry which is preliminary data.</text>
</comment>
<dbReference type="SMART" id="SM00181">
    <property type="entry name" value="EGF"/>
    <property type="match status" value="5"/>
</dbReference>
<proteinExistence type="predicted"/>
<dbReference type="PROSITE" id="PS00022">
    <property type="entry name" value="EGF_1"/>
    <property type="match status" value="3"/>
</dbReference>
<keyword evidence="4" id="KW-1133">Transmembrane helix</keyword>
<feature type="disulfide bond" evidence="6">
    <location>
        <begin position="141"/>
        <end position="150"/>
    </location>
</feature>
<protein>
    <submittedName>
        <fullName evidence="7">Uncharacterized protein</fullName>
    </submittedName>
</protein>
<dbReference type="PROSITE" id="PS50104">
    <property type="entry name" value="TIR"/>
    <property type="match status" value="1"/>
</dbReference>
<dbReference type="InterPro" id="IPR000742">
    <property type="entry name" value="EGF"/>
</dbReference>
<dbReference type="SUPFAM" id="SSF52200">
    <property type="entry name" value="Toll/Interleukin receptor TIR domain"/>
    <property type="match status" value="1"/>
</dbReference>
<evidence type="ECO:0000256" key="5">
    <source>
        <dbReference type="ARBA" id="ARBA00023136"/>
    </source>
</evidence>
<comment type="subcellular location">
    <subcellularLocation>
        <location evidence="1">Membrane</location>
    </subcellularLocation>
</comment>
<keyword evidence="5" id="KW-0472">Membrane</keyword>
<dbReference type="SMART" id="SM00255">
    <property type="entry name" value="TIR"/>
    <property type="match status" value="1"/>
</dbReference>
<keyword evidence="8" id="KW-1185">Reference proteome</keyword>
<dbReference type="GO" id="GO:0005886">
    <property type="term" value="C:plasma membrane"/>
    <property type="evidence" value="ECO:0007669"/>
    <property type="project" value="TreeGrafter"/>
</dbReference>
<dbReference type="InterPro" id="IPR035897">
    <property type="entry name" value="Toll_tir_struct_dom_sf"/>
</dbReference>
<keyword evidence="6" id="KW-0245">EGF-like domain</keyword>
<keyword evidence="6" id="KW-1015">Disulfide bond</keyword>
<accession>A0A8J1TWE1</accession>
<dbReference type="EMBL" id="CAIIXF020000010">
    <property type="protein sequence ID" value="CAH1795938.1"/>
    <property type="molecule type" value="Genomic_DNA"/>
</dbReference>
<evidence type="ECO:0000256" key="2">
    <source>
        <dbReference type="ARBA" id="ARBA00022692"/>
    </source>
</evidence>